<dbReference type="GO" id="GO:0008270">
    <property type="term" value="F:zinc ion binding"/>
    <property type="evidence" value="ECO:0007669"/>
    <property type="project" value="UniProtKB-KW"/>
</dbReference>
<feature type="non-terminal residue" evidence="8">
    <location>
        <position position="200"/>
    </location>
</feature>
<accession>A0AAD7K9E2</accession>
<evidence type="ECO:0000256" key="6">
    <source>
        <dbReference type="SAM" id="MobiDB-lite"/>
    </source>
</evidence>
<organism evidence="8 9">
    <name type="scientific">Mycena metata</name>
    <dbReference type="NCBI Taxonomy" id="1033252"/>
    <lineage>
        <taxon>Eukaryota</taxon>
        <taxon>Fungi</taxon>
        <taxon>Dikarya</taxon>
        <taxon>Basidiomycota</taxon>
        <taxon>Agaricomycotina</taxon>
        <taxon>Agaricomycetes</taxon>
        <taxon>Agaricomycetidae</taxon>
        <taxon>Agaricales</taxon>
        <taxon>Marasmiineae</taxon>
        <taxon>Mycenaceae</taxon>
        <taxon>Mycena</taxon>
    </lineage>
</organism>
<dbReference type="SUPFAM" id="SSF53098">
    <property type="entry name" value="Ribonuclease H-like"/>
    <property type="match status" value="1"/>
</dbReference>
<dbReference type="PANTHER" id="PTHR46481:SF10">
    <property type="entry name" value="ZINC FINGER BED DOMAIN-CONTAINING PROTEIN 39"/>
    <property type="match status" value="1"/>
</dbReference>
<dbReference type="PANTHER" id="PTHR46481">
    <property type="entry name" value="ZINC FINGER BED DOMAIN-CONTAINING PROTEIN 4"/>
    <property type="match status" value="1"/>
</dbReference>
<feature type="region of interest" description="Disordered" evidence="6">
    <location>
        <begin position="67"/>
        <end position="100"/>
    </location>
</feature>
<keyword evidence="9" id="KW-1185">Reference proteome</keyword>
<protein>
    <submittedName>
        <fullName evidence="8">Uncharacterized protein</fullName>
    </submittedName>
</protein>
<dbReference type="InterPro" id="IPR012337">
    <property type="entry name" value="RNaseH-like_sf"/>
</dbReference>
<comment type="subcellular location">
    <subcellularLocation>
        <location evidence="1">Nucleus</location>
    </subcellularLocation>
</comment>
<evidence type="ECO:0000313" key="7">
    <source>
        <dbReference type="EMBL" id="KAJ7779670.1"/>
    </source>
</evidence>
<keyword evidence="4" id="KW-0862">Zinc</keyword>
<dbReference type="EMBL" id="JARKIB010000005">
    <property type="protein sequence ID" value="KAJ7779690.1"/>
    <property type="molecule type" value="Genomic_DNA"/>
</dbReference>
<comment type="caution">
    <text evidence="8">The sequence shown here is derived from an EMBL/GenBank/DDBJ whole genome shotgun (WGS) entry which is preliminary data.</text>
</comment>
<dbReference type="GO" id="GO:0005634">
    <property type="term" value="C:nucleus"/>
    <property type="evidence" value="ECO:0007669"/>
    <property type="project" value="UniProtKB-SubCell"/>
</dbReference>
<sequence length="200" mass="22260">QITTFVMDNATNNDTMVTAFARRCRAERIPFSATNARMRCMPHTIHLSALKLLEAIGALTKEEKRKAKSRANAYQDAATEPVDRAQDNMASQLDDGDDAESIKPTSIIGSAVFKLPKIVRHVRSSPQRRKIWQKEVGDVAAAAPGTIDSVLMLILDVKTRWSSTHQMLRRFNSYVEFNCLPVLIMTQAAPFCTACQSSTM</sequence>
<keyword evidence="5" id="KW-0539">Nucleus</keyword>
<keyword evidence="3" id="KW-0863">Zinc-finger</keyword>
<dbReference type="EMBL" id="JARKIB010000005">
    <property type="protein sequence ID" value="KAJ7779670.1"/>
    <property type="molecule type" value="Genomic_DNA"/>
</dbReference>
<evidence type="ECO:0000313" key="8">
    <source>
        <dbReference type="EMBL" id="KAJ7779690.1"/>
    </source>
</evidence>
<dbReference type="Proteomes" id="UP001215598">
    <property type="component" value="Unassembled WGS sequence"/>
</dbReference>
<evidence type="ECO:0000256" key="5">
    <source>
        <dbReference type="ARBA" id="ARBA00023242"/>
    </source>
</evidence>
<evidence type="ECO:0000256" key="1">
    <source>
        <dbReference type="ARBA" id="ARBA00004123"/>
    </source>
</evidence>
<dbReference type="AlphaFoldDB" id="A0AAD7K9E2"/>
<proteinExistence type="predicted"/>
<reference evidence="8" key="1">
    <citation type="submission" date="2023-03" db="EMBL/GenBank/DDBJ databases">
        <title>Massive genome expansion in bonnet fungi (Mycena s.s.) driven by repeated elements and novel gene families across ecological guilds.</title>
        <authorList>
            <consortium name="Lawrence Berkeley National Laboratory"/>
            <person name="Harder C.B."/>
            <person name="Miyauchi S."/>
            <person name="Viragh M."/>
            <person name="Kuo A."/>
            <person name="Thoen E."/>
            <person name="Andreopoulos B."/>
            <person name="Lu D."/>
            <person name="Skrede I."/>
            <person name="Drula E."/>
            <person name="Henrissat B."/>
            <person name="Morin E."/>
            <person name="Kohler A."/>
            <person name="Barry K."/>
            <person name="LaButti K."/>
            <person name="Morin E."/>
            <person name="Salamov A."/>
            <person name="Lipzen A."/>
            <person name="Mereny Z."/>
            <person name="Hegedus B."/>
            <person name="Baldrian P."/>
            <person name="Stursova M."/>
            <person name="Weitz H."/>
            <person name="Taylor A."/>
            <person name="Grigoriev I.V."/>
            <person name="Nagy L.G."/>
            <person name="Martin F."/>
            <person name="Kauserud H."/>
        </authorList>
    </citation>
    <scope>NUCLEOTIDE SEQUENCE</scope>
    <source>
        <strain evidence="8">CBHHK182m</strain>
    </source>
</reference>
<name>A0AAD7K9E2_9AGAR</name>
<gene>
    <name evidence="8" type="ORF">B0H16DRAFT_1299889</name>
    <name evidence="7" type="ORF">B0H16DRAFT_1299978</name>
</gene>
<evidence type="ECO:0000256" key="4">
    <source>
        <dbReference type="ARBA" id="ARBA00022833"/>
    </source>
</evidence>
<dbReference type="InterPro" id="IPR052035">
    <property type="entry name" value="ZnF_BED_domain_contain"/>
</dbReference>
<evidence type="ECO:0000256" key="2">
    <source>
        <dbReference type="ARBA" id="ARBA00022723"/>
    </source>
</evidence>
<evidence type="ECO:0000313" key="9">
    <source>
        <dbReference type="Proteomes" id="UP001215598"/>
    </source>
</evidence>
<keyword evidence="2" id="KW-0479">Metal-binding</keyword>
<evidence type="ECO:0000256" key="3">
    <source>
        <dbReference type="ARBA" id="ARBA00022771"/>
    </source>
</evidence>